<reference evidence="4 5" key="1">
    <citation type="submission" date="2019-02" db="EMBL/GenBank/DDBJ databases">
        <title>Genomic Encyclopedia of Type Strains, Phase IV (KMG-IV): sequencing the most valuable type-strain genomes for metagenomic binning, comparative biology and taxonomic classification.</title>
        <authorList>
            <person name="Goeker M."/>
        </authorList>
    </citation>
    <scope>NUCLEOTIDE SEQUENCE [LARGE SCALE GENOMIC DNA]</scope>
    <source>
        <strain evidence="4 5">K24</strain>
    </source>
</reference>
<dbReference type="InterPro" id="IPR032466">
    <property type="entry name" value="Metal_Hydrolase"/>
</dbReference>
<sequence length="325" mass="36257">MGTREQKNTTTSGKIDLHHHFNAPGGRGQPDWTPEKAIGEMDAAGVELAMGWPGPVVAETVQAARDRARMLNEFGAKIVQGRHKRFGLFASPPPLTDVDGALREIEYSLDVLKANGIGLITHYARSWLGDAAFEPVWNELDRREAVVFVHPQGWAGACDCGILDYQAPHLSDAWLEYPFDTARTILHLMVTGTLRKHPRIKFVFCHGGGAFTPLIARLEGFSGWVTVGPERMAELFPEGITAEFRRLYFECAQAYSPEQMALLMSRVPVSQLLFGSDYDRFPLRHAVEQMDRLELSPEHRAAIESGNARRLLRLDSVDLPWVAQA</sequence>
<dbReference type="AlphaFoldDB" id="A0A4Q7NH70"/>
<dbReference type="PANTHER" id="PTHR21240">
    <property type="entry name" value="2-AMINO-3-CARBOXYLMUCONATE-6-SEMIALDEHYDE DECARBOXYLASE"/>
    <property type="match status" value="1"/>
</dbReference>
<dbReference type="InterPro" id="IPR006680">
    <property type="entry name" value="Amidohydro-rel"/>
</dbReference>
<dbReference type="OrthoDB" id="149172at2"/>
<feature type="region of interest" description="Disordered" evidence="2">
    <location>
        <begin position="1"/>
        <end position="35"/>
    </location>
</feature>
<gene>
    <name evidence="4" type="ORF">EV675_0160</name>
</gene>
<name>A0A4Q7NH70_9BURK</name>
<dbReference type="Gene3D" id="3.20.20.140">
    <property type="entry name" value="Metal-dependent hydrolases"/>
    <property type="match status" value="1"/>
</dbReference>
<evidence type="ECO:0000259" key="3">
    <source>
        <dbReference type="Pfam" id="PF04909"/>
    </source>
</evidence>
<dbReference type="PANTHER" id="PTHR21240:SF28">
    <property type="entry name" value="ISO-OROTATE DECARBOXYLASE (EUROFUNG)"/>
    <property type="match status" value="1"/>
</dbReference>
<dbReference type="GO" id="GO:0016787">
    <property type="term" value="F:hydrolase activity"/>
    <property type="evidence" value="ECO:0007669"/>
    <property type="project" value="UniProtKB-KW"/>
</dbReference>
<protein>
    <submittedName>
        <fullName evidence="4">Putative TIM-barrel fold metal-dependent hydrolase</fullName>
    </submittedName>
</protein>
<dbReference type="Proteomes" id="UP000292445">
    <property type="component" value="Unassembled WGS sequence"/>
</dbReference>
<keyword evidence="1" id="KW-0456">Lyase</keyword>
<dbReference type="GO" id="GO:0005737">
    <property type="term" value="C:cytoplasm"/>
    <property type="evidence" value="ECO:0007669"/>
    <property type="project" value="TreeGrafter"/>
</dbReference>
<dbReference type="InterPro" id="IPR032465">
    <property type="entry name" value="ACMSD"/>
</dbReference>
<keyword evidence="4" id="KW-0378">Hydrolase</keyword>
<organism evidence="4 5">
    <name type="scientific">Pigmentiphaga kullae</name>
    <dbReference type="NCBI Taxonomy" id="151784"/>
    <lineage>
        <taxon>Bacteria</taxon>
        <taxon>Pseudomonadati</taxon>
        <taxon>Pseudomonadota</taxon>
        <taxon>Betaproteobacteria</taxon>
        <taxon>Burkholderiales</taxon>
        <taxon>Alcaligenaceae</taxon>
        <taxon>Pigmentiphaga</taxon>
    </lineage>
</organism>
<keyword evidence="5" id="KW-1185">Reference proteome</keyword>
<dbReference type="SUPFAM" id="SSF51556">
    <property type="entry name" value="Metallo-dependent hydrolases"/>
    <property type="match status" value="1"/>
</dbReference>
<evidence type="ECO:0000313" key="4">
    <source>
        <dbReference type="EMBL" id="RZS84158.1"/>
    </source>
</evidence>
<dbReference type="RefSeq" id="WP_130355550.1">
    <property type="nucleotide sequence ID" value="NZ_SGXC01000001.1"/>
</dbReference>
<feature type="domain" description="Amidohydrolase-related" evidence="3">
    <location>
        <begin position="15"/>
        <end position="314"/>
    </location>
</feature>
<proteinExistence type="predicted"/>
<comment type="caution">
    <text evidence="4">The sequence shown here is derived from an EMBL/GenBank/DDBJ whole genome shotgun (WGS) entry which is preliminary data.</text>
</comment>
<accession>A0A4Q7NH70</accession>
<dbReference type="GO" id="GO:0019748">
    <property type="term" value="P:secondary metabolic process"/>
    <property type="evidence" value="ECO:0007669"/>
    <property type="project" value="TreeGrafter"/>
</dbReference>
<dbReference type="Pfam" id="PF04909">
    <property type="entry name" value="Amidohydro_2"/>
    <property type="match status" value="1"/>
</dbReference>
<evidence type="ECO:0000313" key="5">
    <source>
        <dbReference type="Proteomes" id="UP000292445"/>
    </source>
</evidence>
<evidence type="ECO:0000256" key="1">
    <source>
        <dbReference type="ARBA" id="ARBA00023239"/>
    </source>
</evidence>
<dbReference type="GO" id="GO:0016831">
    <property type="term" value="F:carboxy-lyase activity"/>
    <property type="evidence" value="ECO:0007669"/>
    <property type="project" value="InterPro"/>
</dbReference>
<dbReference type="EMBL" id="SGXC01000001">
    <property type="protein sequence ID" value="RZS84158.1"/>
    <property type="molecule type" value="Genomic_DNA"/>
</dbReference>
<evidence type="ECO:0000256" key="2">
    <source>
        <dbReference type="SAM" id="MobiDB-lite"/>
    </source>
</evidence>